<sequence length="249" mass="28824">MIKIDDLDFKIENRDILKNINLNIKKNKFIGIIGENGCGKSTLLKNIYRSYIPQKNKIYLDGIEINDYSIKELSRKISVLSQNQKISFDFTVKEIVEMGKYNRSSLFEKKNYENDLDEALDKVGMKHLKSASFLTLSGGEMQRTLIARSIAQESKILLLDEPTNHLDVRYQYQIMDLVKKLDKTVIAVIHDINIASRYCDYIFALKNGKIEYEGTPEEVIDSKKIKDIFQIEVEVIKHPLNNKPIVIFL</sequence>
<proteinExistence type="predicted"/>
<evidence type="ECO:0000259" key="3">
    <source>
        <dbReference type="PROSITE" id="PS50893"/>
    </source>
</evidence>
<evidence type="ECO:0000256" key="2">
    <source>
        <dbReference type="ARBA" id="ARBA00022840"/>
    </source>
</evidence>
<evidence type="ECO:0000313" key="4">
    <source>
        <dbReference type="EMBL" id="MDX8336772.1"/>
    </source>
</evidence>
<reference evidence="5" key="1">
    <citation type="submission" date="2023-07" db="EMBL/GenBank/DDBJ databases">
        <authorList>
            <person name="Colorado M.A."/>
            <person name="Villamil L.M."/>
            <person name="Melo J.F."/>
            <person name="Rodriguez J.A."/>
            <person name="Ruiz R.Y."/>
        </authorList>
    </citation>
    <scope>NUCLEOTIDE SEQUENCE [LARGE SCALE GENOMIC DNA]</scope>
    <source>
        <strain evidence="5">C33</strain>
    </source>
</reference>
<dbReference type="InterPro" id="IPR003593">
    <property type="entry name" value="AAA+_ATPase"/>
</dbReference>
<dbReference type="CDD" id="cd03214">
    <property type="entry name" value="ABC_Iron-Siderophores_B12_Hemin"/>
    <property type="match status" value="1"/>
</dbReference>
<dbReference type="InterPro" id="IPR027417">
    <property type="entry name" value="P-loop_NTPase"/>
</dbReference>
<comment type="caution">
    <text evidence="4">The sequence shown here is derived from an EMBL/GenBank/DDBJ whole genome shotgun (WGS) entry which is preliminary data.</text>
</comment>
<dbReference type="Pfam" id="PF00005">
    <property type="entry name" value="ABC_tran"/>
    <property type="match status" value="1"/>
</dbReference>
<dbReference type="PROSITE" id="PS50893">
    <property type="entry name" value="ABC_TRANSPORTER_2"/>
    <property type="match status" value="1"/>
</dbReference>
<dbReference type="Proteomes" id="UP001279681">
    <property type="component" value="Unassembled WGS sequence"/>
</dbReference>
<keyword evidence="1" id="KW-0547">Nucleotide-binding</keyword>
<organism evidence="4 5">
    <name type="scientific">Candidatus Cetobacterium colombiensis</name>
    <dbReference type="NCBI Taxonomy" id="3073100"/>
    <lineage>
        <taxon>Bacteria</taxon>
        <taxon>Fusobacteriati</taxon>
        <taxon>Fusobacteriota</taxon>
        <taxon>Fusobacteriia</taxon>
        <taxon>Fusobacteriales</taxon>
        <taxon>Fusobacteriaceae</taxon>
        <taxon>Cetobacterium</taxon>
    </lineage>
</organism>
<evidence type="ECO:0000256" key="1">
    <source>
        <dbReference type="ARBA" id="ARBA00022741"/>
    </source>
</evidence>
<dbReference type="SMART" id="SM00382">
    <property type="entry name" value="AAA"/>
    <property type="match status" value="1"/>
</dbReference>
<evidence type="ECO:0000313" key="5">
    <source>
        <dbReference type="Proteomes" id="UP001279681"/>
    </source>
</evidence>
<feature type="domain" description="ABC transporter" evidence="3">
    <location>
        <begin position="2"/>
        <end position="232"/>
    </location>
</feature>
<dbReference type="Gene3D" id="3.40.50.300">
    <property type="entry name" value="P-loop containing nucleotide triphosphate hydrolases"/>
    <property type="match status" value="1"/>
</dbReference>
<accession>A0ABU4WCK6</accession>
<dbReference type="SUPFAM" id="SSF52540">
    <property type="entry name" value="P-loop containing nucleoside triphosphate hydrolases"/>
    <property type="match status" value="1"/>
</dbReference>
<dbReference type="RefSeq" id="WP_320314150.1">
    <property type="nucleotide sequence ID" value="NZ_JAVIKH010000013.1"/>
</dbReference>
<keyword evidence="2 4" id="KW-0067">ATP-binding</keyword>
<dbReference type="PANTHER" id="PTHR42794">
    <property type="entry name" value="HEMIN IMPORT ATP-BINDING PROTEIN HMUV"/>
    <property type="match status" value="1"/>
</dbReference>
<dbReference type="EMBL" id="JAVIKH010000013">
    <property type="protein sequence ID" value="MDX8336772.1"/>
    <property type="molecule type" value="Genomic_DNA"/>
</dbReference>
<dbReference type="GO" id="GO:0005524">
    <property type="term" value="F:ATP binding"/>
    <property type="evidence" value="ECO:0007669"/>
    <property type="project" value="UniProtKB-KW"/>
</dbReference>
<dbReference type="PANTHER" id="PTHR42794:SF2">
    <property type="entry name" value="ABC TRANSPORTER ATP-BINDING PROTEIN"/>
    <property type="match status" value="1"/>
</dbReference>
<gene>
    <name evidence="4" type="ORF">RFV38_09750</name>
</gene>
<name>A0ABU4WCK6_9FUSO</name>
<protein>
    <submittedName>
        <fullName evidence="4">ABC transporter ATP-binding protein</fullName>
    </submittedName>
</protein>
<keyword evidence="5" id="KW-1185">Reference proteome</keyword>
<dbReference type="InterPro" id="IPR003439">
    <property type="entry name" value="ABC_transporter-like_ATP-bd"/>
</dbReference>